<comment type="caution">
    <text evidence="3">The sequence shown here is derived from an EMBL/GenBank/DDBJ whole genome shotgun (WGS) entry which is preliminary data.</text>
</comment>
<dbReference type="Proteomes" id="UP000801864">
    <property type="component" value="Unassembled WGS sequence"/>
</dbReference>
<evidence type="ECO:0000256" key="1">
    <source>
        <dbReference type="SAM" id="MobiDB-lite"/>
    </source>
</evidence>
<evidence type="ECO:0000313" key="4">
    <source>
        <dbReference type="Proteomes" id="UP000801864"/>
    </source>
</evidence>
<sequence length="279" mass="31673">MPSTQKSYFLPPHWQLRPSHIPLGGIITSVTDEREILGKKDLSTDIDTEIYTKEAKSCSGKIELSYKGHLGVFSSIQLVRTRPEAPYAWKTEVEYRYACELIETRSFKPSPEFLAKVAADPAFKSRLKYNYLDPRAKVFVVTGVKIANKGSITHIQENLFATGDGGRMDNHRSQIPIEQPMLFAFQVEQVYFIWTGKLTTKAYVKGAHIGQEDNEAEDKAQDADEDLGDEDEANCGMETHDGLVWLVGLVGLAWLVWLVWPVCLALLVWLAWLVYQWLY</sequence>
<organism evidence="3 4">
    <name type="scientific">Trichoderma lentiforme</name>
    <dbReference type="NCBI Taxonomy" id="1567552"/>
    <lineage>
        <taxon>Eukaryota</taxon>
        <taxon>Fungi</taxon>
        <taxon>Dikarya</taxon>
        <taxon>Ascomycota</taxon>
        <taxon>Pezizomycotina</taxon>
        <taxon>Sordariomycetes</taxon>
        <taxon>Hypocreomycetidae</taxon>
        <taxon>Hypocreales</taxon>
        <taxon>Hypocreaceae</taxon>
        <taxon>Trichoderma</taxon>
    </lineage>
</organism>
<proteinExistence type="predicted"/>
<feature type="region of interest" description="Disordered" evidence="1">
    <location>
        <begin position="213"/>
        <end position="232"/>
    </location>
</feature>
<reference evidence="3 4" key="1">
    <citation type="submission" date="2018-06" db="EMBL/GenBank/DDBJ databases">
        <title>Genome analysis of cellulolytic fungus Trichoderma lentiforme CFAM-422.</title>
        <authorList>
            <person name="Steindorff A.S."/>
            <person name="Formighieri E.F."/>
            <person name="Midorikawa G.E.O."/>
            <person name="Tamietti M.S."/>
            <person name="Ramos E.Z."/>
            <person name="Silva A.S."/>
            <person name="Bon E.P.S."/>
            <person name="Mendes T.D."/>
            <person name="Damaso M.C.T."/>
            <person name="Favaro L.C.L."/>
        </authorList>
    </citation>
    <scope>NUCLEOTIDE SEQUENCE [LARGE SCALE GENOMIC DNA]</scope>
    <source>
        <strain evidence="3 4">CFAM-422</strain>
    </source>
</reference>
<accession>A0A9P5CDR3</accession>
<keyword evidence="4" id="KW-1185">Reference proteome</keyword>
<evidence type="ECO:0000313" key="3">
    <source>
        <dbReference type="EMBL" id="KAF3071774.1"/>
    </source>
</evidence>
<evidence type="ECO:0000256" key="2">
    <source>
        <dbReference type="SAM" id="Phobius"/>
    </source>
</evidence>
<keyword evidence="2" id="KW-1133">Transmembrane helix</keyword>
<feature type="compositionally biased region" description="Acidic residues" evidence="1">
    <location>
        <begin position="223"/>
        <end position="232"/>
    </location>
</feature>
<dbReference type="AlphaFoldDB" id="A0A9P5CDR3"/>
<gene>
    <name evidence="3" type="ORF">CFAM422_006177</name>
</gene>
<feature type="transmembrane region" description="Helical" evidence="2">
    <location>
        <begin position="242"/>
        <end position="275"/>
    </location>
</feature>
<dbReference type="EMBL" id="QLNT01000010">
    <property type="protein sequence ID" value="KAF3071774.1"/>
    <property type="molecule type" value="Genomic_DNA"/>
</dbReference>
<name>A0A9P5CDR3_9HYPO</name>
<protein>
    <submittedName>
        <fullName evidence="3">Uncharacterized protein</fullName>
    </submittedName>
</protein>
<keyword evidence="2" id="KW-0472">Membrane</keyword>
<keyword evidence="2" id="KW-0812">Transmembrane</keyword>